<keyword evidence="2" id="KW-1133">Transmembrane helix</keyword>
<reference evidence="5" key="1">
    <citation type="journal article" date="2019" name="Int. J. Syst. Evol. Microbiol.">
        <title>The Global Catalogue of Microorganisms (GCM) 10K type strain sequencing project: providing services to taxonomists for standard genome sequencing and annotation.</title>
        <authorList>
            <consortium name="The Broad Institute Genomics Platform"/>
            <consortium name="The Broad Institute Genome Sequencing Center for Infectious Disease"/>
            <person name="Wu L."/>
            <person name="Ma J."/>
        </authorList>
    </citation>
    <scope>NUCLEOTIDE SEQUENCE [LARGE SCALE GENOMIC DNA]</scope>
    <source>
        <strain evidence="5">CCUG 43114</strain>
    </source>
</reference>
<comment type="caution">
    <text evidence="4">The sequence shown here is derived from an EMBL/GenBank/DDBJ whole genome shotgun (WGS) entry which is preliminary data.</text>
</comment>
<evidence type="ECO:0000256" key="2">
    <source>
        <dbReference type="SAM" id="Phobius"/>
    </source>
</evidence>
<name>A0ABW0GN60_9MICO</name>
<dbReference type="RefSeq" id="WP_340270485.1">
    <property type="nucleotide sequence ID" value="NZ_JBBEOG010000007.1"/>
</dbReference>
<dbReference type="Gene3D" id="3.40.50.1820">
    <property type="entry name" value="alpha/beta hydrolase"/>
    <property type="match status" value="1"/>
</dbReference>
<keyword evidence="5" id="KW-1185">Reference proteome</keyword>
<feature type="transmembrane region" description="Helical" evidence="2">
    <location>
        <begin position="36"/>
        <end position="59"/>
    </location>
</feature>
<dbReference type="InterPro" id="IPR029058">
    <property type="entry name" value="AB_hydrolase_fold"/>
</dbReference>
<dbReference type="SUPFAM" id="SSF53474">
    <property type="entry name" value="alpha/beta-Hydrolases"/>
    <property type="match status" value="1"/>
</dbReference>
<evidence type="ECO:0000313" key="5">
    <source>
        <dbReference type="Proteomes" id="UP001596122"/>
    </source>
</evidence>
<keyword evidence="4" id="KW-0378">Hydrolase</keyword>
<dbReference type="GO" id="GO:0016787">
    <property type="term" value="F:hydrolase activity"/>
    <property type="evidence" value="ECO:0007669"/>
    <property type="project" value="UniProtKB-KW"/>
</dbReference>
<dbReference type="EC" id="3.4.-.-" evidence="4"/>
<dbReference type="InterPro" id="IPR000073">
    <property type="entry name" value="AB_hydrolase_1"/>
</dbReference>
<dbReference type="Pfam" id="PF00561">
    <property type="entry name" value="Abhydrolase_1"/>
    <property type="match status" value="1"/>
</dbReference>
<keyword evidence="2" id="KW-0812">Transmembrane</keyword>
<gene>
    <name evidence="4" type="ORF">ACFPJ6_09930</name>
</gene>
<proteinExistence type="predicted"/>
<feature type="region of interest" description="Disordered" evidence="1">
    <location>
        <begin position="1"/>
        <end position="28"/>
    </location>
</feature>
<organism evidence="4 5">
    <name type="scientific">Aquipuribacter nitratireducens</name>
    <dbReference type="NCBI Taxonomy" id="650104"/>
    <lineage>
        <taxon>Bacteria</taxon>
        <taxon>Bacillati</taxon>
        <taxon>Actinomycetota</taxon>
        <taxon>Actinomycetes</taxon>
        <taxon>Micrococcales</taxon>
        <taxon>Intrasporangiaceae</taxon>
        <taxon>Aquipuribacter</taxon>
    </lineage>
</organism>
<keyword evidence="2" id="KW-0472">Membrane</keyword>
<feature type="domain" description="AB hydrolase-1" evidence="3">
    <location>
        <begin position="194"/>
        <end position="332"/>
    </location>
</feature>
<sequence>MSTATADPGSRALPDGTPPEEAGAREGRRRPRWQRVVLWLVSGLVLAVLGVVFGVAWYFSGLALAVDRAGAPPVPVVAGADGTVVLPDTFGTDTRGRHGIRWQAGTDSGWGVTGDVVERGDGRVVREWEDRSGALPDAGATGALDQDVFLGDPGVVGLDFEEVVLDSDLGPLPAYRVPAPADPTPEQARATGTWIVFVHGRGGQREEANRYLPLWHGLGFEVLTTAYRNDTVAPQDPSGRYGLGATEWRDVAVALDYAEAQGAESVVLAGWSMGGAIALQTLAQADDADLVEALVLDAPVVDWRDTFHHQGELAGLPRWWTSVALVLTELRGSLDLDDLDWVARADELAVPVYLVHSDDDAFVPNGPSRELAELRPDLVTPRFTGPADHTREWNVDPRAYEGDMRRWLVTTVLAD</sequence>
<dbReference type="EMBL" id="JBHSLD010000009">
    <property type="protein sequence ID" value="MFC5381110.1"/>
    <property type="molecule type" value="Genomic_DNA"/>
</dbReference>
<protein>
    <submittedName>
        <fullName evidence="4">Alpha/beta hydrolase family protein</fullName>
        <ecNumber evidence="4">3.4.-.-</ecNumber>
    </submittedName>
</protein>
<dbReference type="Proteomes" id="UP001596122">
    <property type="component" value="Unassembled WGS sequence"/>
</dbReference>
<evidence type="ECO:0000256" key="1">
    <source>
        <dbReference type="SAM" id="MobiDB-lite"/>
    </source>
</evidence>
<evidence type="ECO:0000313" key="4">
    <source>
        <dbReference type="EMBL" id="MFC5381110.1"/>
    </source>
</evidence>
<accession>A0ABW0GN60</accession>
<evidence type="ECO:0000259" key="3">
    <source>
        <dbReference type="Pfam" id="PF00561"/>
    </source>
</evidence>